<evidence type="ECO:0000313" key="4">
    <source>
        <dbReference type="Proteomes" id="UP000241769"/>
    </source>
</evidence>
<sequence>MVRSLANLLTELFAVCPVDPVYGPSCGFDVANSRYCYECPDGTECQALVNNNNVTMGLYCLRNELICTGSNFLYGGLIDKAPRSASLGYCNQYNSLTCCQPAATDQLFNLAKITSNSLSGILEQQIRTTAALFMSGLLRRYIPCLQLINVIVLFDSSMTVYRFISIGSYNSRSGTIYVANNNGLPGVQLFPRMADFFSNVTFVARNSFLDNLAACAYYFDDDPTNDYPTDRCITPYRFLKGSVSSVPPEFIIIVIVGVTCMLMLLLAVGLVYLRRRQAAIKFTEAEGDVQ</sequence>
<reference evidence="3 4" key="1">
    <citation type="journal article" date="2018" name="Genome Biol. Evol.">
        <title>Multiple Roots of Fruiting Body Formation in Amoebozoa.</title>
        <authorList>
            <person name="Hillmann F."/>
            <person name="Forbes G."/>
            <person name="Novohradska S."/>
            <person name="Ferling I."/>
            <person name="Riege K."/>
            <person name="Groth M."/>
            <person name="Westermann M."/>
            <person name="Marz M."/>
            <person name="Spaller T."/>
            <person name="Winckler T."/>
            <person name="Schaap P."/>
            <person name="Glockner G."/>
        </authorList>
    </citation>
    <scope>NUCLEOTIDE SEQUENCE [LARGE SCALE GENOMIC DNA]</scope>
    <source>
        <strain evidence="3 4">Jena</strain>
    </source>
</reference>
<evidence type="ECO:0000256" key="1">
    <source>
        <dbReference type="SAM" id="Phobius"/>
    </source>
</evidence>
<keyword evidence="1" id="KW-0812">Transmembrane</keyword>
<dbReference type="AlphaFoldDB" id="A0A2P6NPU0"/>
<evidence type="ECO:0000313" key="3">
    <source>
        <dbReference type="EMBL" id="PRP85981.1"/>
    </source>
</evidence>
<gene>
    <name evidence="3" type="ORF">PROFUN_06103</name>
</gene>
<keyword evidence="1" id="KW-0472">Membrane</keyword>
<organism evidence="3 4">
    <name type="scientific">Planoprotostelium fungivorum</name>
    <dbReference type="NCBI Taxonomy" id="1890364"/>
    <lineage>
        <taxon>Eukaryota</taxon>
        <taxon>Amoebozoa</taxon>
        <taxon>Evosea</taxon>
        <taxon>Variosea</taxon>
        <taxon>Cavosteliida</taxon>
        <taxon>Cavosteliaceae</taxon>
        <taxon>Planoprotostelium</taxon>
    </lineage>
</organism>
<feature type="signal peptide" evidence="2">
    <location>
        <begin position="1"/>
        <end position="23"/>
    </location>
</feature>
<keyword evidence="1" id="KW-1133">Transmembrane helix</keyword>
<dbReference type="Proteomes" id="UP000241769">
    <property type="component" value="Unassembled WGS sequence"/>
</dbReference>
<proteinExistence type="predicted"/>
<accession>A0A2P6NPU0</accession>
<name>A0A2P6NPU0_9EUKA</name>
<dbReference type="InParanoid" id="A0A2P6NPU0"/>
<evidence type="ECO:0000256" key="2">
    <source>
        <dbReference type="SAM" id="SignalP"/>
    </source>
</evidence>
<comment type="caution">
    <text evidence="3">The sequence shown here is derived from an EMBL/GenBank/DDBJ whole genome shotgun (WGS) entry which is preliminary data.</text>
</comment>
<keyword evidence="4" id="KW-1185">Reference proteome</keyword>
<keyword evidence="2" id="KW-0732">Signal</keyword>
<dbReference type="EMBL" id="MDYQ01000037">
    <property type="protein sequence ID" value="PRP85981.1"/>
    <property type="molecule type" value="Genomic_DNA"/>
</dbReference>
<feature type="transmembrane region" description="Helical" evidence="1">
    <location>
        <begin position="250"/>
        <end position="273"/>
    </location>
</feature>
<feature type="chain" id="PRO_5015179781" evidence="2">
    <location>
        <begin position="24"/>
        <end position="290"/>
    </location>
</feature>
<protein>
    <submittedName>
        <fullName evidence="3">Uncharacterized protein</fullName>
    </submittedName>
</protein>